<accession>A0ABU1ZR20</accession>
<gene>
    <name evidence="4" type="ORF">J2X15_003284</name>
</gene>
<evidence type="ECO:0000256" key="1">
    <source>
        <dbReference type="ARBA" id="ARBA00009477"/>
    </source>
</evidence>
<dbReference type="PANTHER" id="PTHR30469">
    <property type="entry name" value="MULTIDRUG RESISTANCE PROTEIN MDTA"/>
    <property type="match status" value="1"/>
</dbReference>
<evidence type="ECO:0000259" key="2">
    <source>
        <dbReference type="Pfam" id="PF25876"/>
    </source>
</evidence>
<keyword evidence="5" id="KW-1185">Reference proteome</keyword>
<sequence length="377" mass="39505">MKRWLKWIVIGLIIALVVVVAARLMASRKAKKEELEAQQASQKAQASLVLPAADLVTVKTVELTQGLSISGPLKAVNSAFVKARVAGELQGLTVREGDFVKAGQIIARVDPTEFQARVRQAQQQAESARAQVDIAKRNFDNNRSLVDQGFISKTALDSSIATLTSAEATYRAAQAGVDVATKSLDDAVLRAPIAGQIAQRLTQPGERVAIDGRVVEIVDLSRLELEASLSATDSLSVKVGQTAQLTVEGAAKPLTAKVVRVNPSAVAGSRAVLAYLSIEGNSELRQGLFAQGTLATGKGNSLVVPLNAVRTDKPQPYVQVLSNGQVVHQTVTLGPRGDVDGLSMVAVQGVAEGARVLGGTVGTVREGTLAKAQTAAQ</sequence>
<name>A0ABU1ZR20_9BURK</name>
<dbReference type="Gene3D" id="2.40.420.20">
    <property type="match status" value="1"/>
</dbReference>
<dbReference type="NCBIfam" id="TIGR01730">
    <property type="entry name" value="RND_mfp"/>
    <property type="match status" value="1"/>
</dbReference>
<dbReference type="InterPro" id="IPR058624">
    <property type="entry name" value="MdtA-like_HH"/>
</dbReference>
<dbReference type="RefSeq" id="WP_310344670.1">
    <property type="nucleotide sequence ID" value="NZ_JAVDXO010000008.1"/>
</dbReference>
<protein>
    <submittedName>
        <fullName evidence="4">RND family efflux transporter MFP subunit</fullName>
    </submittedName>
</protein>
<dbReference type="Gene3D" id="2.40.50.100">
    <property type="match status" value="1"/>
</dbReference>
<organism evidence="4 5">
    <name type="scientific">Rhodoferax saidenbachensis</name>
    <dbReference type="NCBI Taxonomy" id="1484693"/>
    <lineage>
        <taxon>Bacteria</taxon>
        <taxon>Pseudomonadati</taxon>
        <taxon>Pseudomonadota</taxon>
        <taxon>Betaproteobacteria</taxon>
        <taxon>Burkholderiales</taxon>
        <taxon>Comamonadaceae</taxon>
        <taxon>Rhodoferax</taxon>
    </lineage>
</organism>
<feature type="domain" description="Multidrug resistance protein MdtA-like alpha-helical hairpin" evidence="2">
    <location>
        <begin position="119"/>
        <end position="185"/>
    </location>
</feature>
<dbReference type="EMBL" id="JAVDXO010000008">
    <property type="protein sequence ID" value="MDR7307979.1"/>
    <property type="molecule type" value="Genomic_DNA"/>
</dbReference>
<comment type="similarity">
    <text evidence="1">Belongs to the membrane fusion protein (MFP) (TC 8.A.1) family.</text>
</comment>
<reference evidence="4 5" key="1">
    <citation type="submission" date="2023-07" db="EMBL/GenBank/DDBJ databases">
        <title>Sorghum-associated microbial communities from plants grown in Nebraska, USA.</title>
        <authorList>
            <person name="Schachtman D."/>
        </authorList>
    </citation>
    <scope>NUCLEOTIDE SEQUENCE [LARGE SCALE GENOMIC DNA]</scope>
    <source>
        <strain evidence="4 5">BE308</strain>
    </source>
</reference>
<dbReference type="Pfam" id="PF25917">
    <property type="entry name" value="BSH_RND"/>
    <property type="match status" value="1"/>
</dbReference>
<dbReference type="Gene3D" id="1.10.287.470">
    <property type="entry name" value="Helix hairpin bin"/>
    <property type="match status" value="1"/>
</dbReference>
<dbReference type="Pfam" id="PF25876">
    <property type="entry name" value="HH_MFP_RND"/>
    <property type="match status" value="1"/>
</dbReference>
<evidence type="ECO:0000259" key="3">
    <source>
        <dbReference type="Pfam" id="PF25917"/>
    </source>
</evidence>
<dbReference type="Gene3D" id="2.40.30.170">
    <property type="match status" value="1"/>
</dbReference>
<dbReference type="Proteomes" id="UP001268089">
    <property type="component" value="Unassembled WGS sequence"/>
</dbReference>
<feature type="domain" description="Multidrug resistance protein MdtA-like barrel-sandwich hybrid" evidence="3">
    <location>
        <begin position="78"/>
        <end position="209"/>
    </location>
</feature>
<comment type="caution">
    <text evidence="4">The sequence shown here is derived from an EMBL/GenBank/DDBJ whole genome shotgun (WGS) entry which is preliminary data.</text>
</comment>
<dbReference type="InterPro" id="IPR006143">
    <property type="entry name" value="RND_pump_MFP"/>
</dbReference>
<evidence type="ECO:0000313" key="5">
    <source>
        <dbReference type="Proteomes" id="UP001268089"/>
    </source>
</evidence>
<proteinExistence type="inferred from homology"/>
<dbReference type="InterPro" id="IPR058625">
    <property type="entry name" value="MdtA-like_BSH"/>
</dbReference>
<evidence type="ECO:0000313" key="4">
    <source>
        <dbReference type="EMBL" id="MDR7307979.1"/>
    </source>
</evidence>
<dbReference type="SUPFAM" id="SSF111369">
    <property type="entry name" value="HlyD-like secretion proteins"/>
    <property type="match status" value="1"/>
</dbReference>